<dbReference type="SUPFAM" id="SSF158446">
    <property type="entry name" value="IVS-encoded protein-like"/>
    <property type="match status" value="1"/>
</dbReference>
<dbReference type="NCBIfam" id="TIGR02436">
    <property type="entry name" value="four helix bundle protein"/>
    <property type="match status" value="1"/>
</dbReference>
<dbReference type="Pfam" id="PF05635">
    <property type="entry name" value="23S_rRNA_IVP"/>
    <property type="match status" value="1"/>
</dbReference>
<evidence type="ECO:0008006" key="2">
    <source>
        <dbReference type="Google" id="ProtNLM"/>
    </source>
</evidence>
<comment type="caution">
    <text evidence="1">The sequence shown here is derived from an EMBL/GenBank/DDBJ whole genome shotgun (WGS) entry which is preliminary data.</text>
</comment>
<organism evidence="1">
    <name type="scientific">mine drainage metagenome</name>
    <dbReference type="NCBI Taxonomy" id="410659"/>
    <lineage>
        <taxon>unclassified sequences</taxon>
        <taxon>metagenomes</taxon>
        <taxon>ecological metagenomes</taxon>
    </lineage>
</organism>
<dbReference type="EMBL" id="MLJW01000156">
    <property type="protein sequence ID" value="OIQ96005.1"/>
    <property type="molecule type" value="Genomic_DNA"/>
</dbReference>
<accession>A0A1J5S6U3</accession>
<dbReference type="InterPro" id="IPR012657">
    <property type="entry name" value="23S_rRNA-intervening_sequence"/>
</dbReference>
<dbReference type="Gene3D" id="1.20.1440.60">
    <property type="entry name" value="23S rRNA-intervening sequence"/>
    <property type="match status" value="1"/>
</dbReference>
<dbReference type="PANTHER" id="PTHR38471:SF2">
    <property type="entry name" value="FOUR HELIX BUNDLE PROTEIN"/>
    <property type="match status" value="1"/>
</dbReference>
<evidence type="ECO:0000313" key="1">
    <source>
        <dbReference type="EMBL" id="OIQ96005.1"/>
    </source>
</evidence>
<proteinExistence type="predicted"/>
<dbReference type="PANTHER" id="PTHR38471">
    <property type="entry name" value="FOUR HELIX BUNDLE PROTEIN"/>
    <property type="match status" value="1"/>
</dbReference>
<name>A0A1J5S6U3_9ZZZZ</name>
<reference evidence="1" key="1">
    <citation type="submission" date="2016-10" db="EMBL/GenBank/DDBJ databases">
        <title>Sequence of Gallionella enrichment culture.</title>
        <authorList>
            <person name="Poehlein A."/>
            <person name="Muehling M."/>
            <person name="Daniel R."/>
        </authorList>
    </citation>
    <scope>NUCLEOTIDE SEQUENCE</scope>
</reference>
<protein>
    <recommendedName>
        <fullName evidence="2">Four helix bundle protein</fullName>
    </recommendedName>
</protein>
<dbReference type="AlphaFoldDB" id="A0A1J5S6U3"/>
<gene>
    <name evidence="1" type="ORF">GALL_220020</name>
</gene>
<dbReference type="InterPro" id="IPR036583">
    <property type="entry name" value="23S_rRNA_IVS_sf"/>
</dbReference>
<sequence>MSQELENRFEEFAKRVRNFCLELKFDTINREYIGQLIRSSGSVGANYIEASDSLGKADELMKLKISRREAKESIYWLKLLLTYDDKILEESRLSLIDEALQIKKILSTIINKLLL</sequence>